<reference evidence="2 3" key="1">
    <citation type="submission" date="2023-03" db="EMBL/GenBank/DDBJ databases">
        <title>Genome insight into feeding habits of ladybird beetles.</title>
        <authorList>
            <person name="Li H.-S."/>
            <person name="Huang Y.-H."/>
            <person name="Pang H."/>
        </authorList>
    </citation>
    <scope>NUCLEOTIDE SEQUENCE [LARGE SCALE GENOMIC DNA]</scope>
    <source>
        <strain evidence="2">SYSU_2023b</strain>
        <tissue evidence="2">Whole body</tissue>
    </source>
</reference>
<keyword evidence="3" id="KW-1185">Reference proteome</keyword>
<evidence type="ECO:0000313" key="2">
    <source>
        <dbReference type="EMBL" id="KAK9879474.1"/>
    </source>
</evidence>
<gene>
    <name evidence="2" type="ORF">WA026_006543</name>
</gene>
<sequence>MNILSKQQFGFRGGISTQDDIAQLTNRLHEALDASRPCLCIFVDLAKAFDTVSHQLLMEKLQRSGFRGVSYDLMESYLKNRKQYVSVGDSFSEESLVKCGVPQGTVLGPILFTIYVNDLLLAEPLMNRILSYADDTAILCEAMSWEELKNEAENTIQIDKKWFDYNLLTMNVDKTKVVVFSCNRSNRPVFESVSLDNDNTISAVDSVRYLSIHNDKHLRWDVNIKQLIQKLRGHFYRFKILTPFLDLRRLKILYHTLFQTQLTYGILAWGGAREHHVKNLEILQKWMLKIMMKKRRTYSTDKLYAESKVLDIRKLYLQAILTYQNKNKINIPYLTHEYDTRNKKNNSLKERTSKLIVRRNYAYILKRLHDRTPSYLKSEKTFNSFKKTSQTWLQSLPREEIRNIMDTSKYFPANVIK</sequence>
<proteinExistence type="predicted"/>
<name>A0AAW1UFL2_9CUCU</name>
<evidence type="ECO:0000313" key="3">
    <source>
        <dbReference type="Proteomes" id="UP001431783"/>
    </source>
</evidence>
<feature type="domain" description="Reverse transcriptase" evidence="1">
    <location>
        <begin position="1"/>
        <end position="195"/>
    </location>
</feature>
<comment type="caution">
    <text evidence="2">The sequence shown here is derived from an EMBL/GenBank/DDBJ whole genome shotgun (WGS) entry which is preliminary data.</text>
</comment>
<dbReference type="SUPFAM" id="SSF56672">
    <property type="entry name" value="DNA/RNA polymerases"/>
    <property type="match status" value="1"/>
</dbReference>
<dbReference type="PANTHER" id="PTHR33332">
    <property type="entry name" value="REVERSE TRANSCRIPTASE DOMAIN-CONTAINING PROTEIN"/>
    <property type="match status" value="1"/>
</dbReference>
<accession>A0AAW1UFL2</accession>
<dbReference type="InterPro" id="IPR043502">
    <property type="entry name" value="DNA/RNA_pol_sf"/>
</dbReference>
<dbReference type="AlphaFoldDB" id="A0AAW1UFL2"/>
<organism evidence="2 3">
    <name type="scientific">Henosepilachna vigintioctopunctata</name>
    <dbReference type="NCBI Taxonomy" id="420089"/>
    <lineage>
        <taxon>Eukaryota</taxon>
        <taxon>Metazoa</taxon>
        <taxon>Ecdysozoa</taxon>
        <taxon>Arthropoda</taxon>
        <taxon>Hexapoda</taxon>
        <taxon>Insecta</taxon>
        <taxon>Pterygota</taxon>
        <taxon>Neoptera</taxon>
        <taxon>Endopterygota</taxon>
        <taxon>Coleoptera</taxon>
        <taxon>Polyphaga</taxon>
        <taxon>Cucujiformia</taxon>
        <taxon>Coccinelloidea</taxon>
        <taxon>Coccinellidae</taxon>
        <taxon>Epilachninae</taxon>
        <taxon>Epilachnini</taxon>
        <taxon>Henosepilachna</taxon>
    </lineage>
</organism>
<dbReference type="InterPro" id="IPR000477">
    <property type="entry name" value="RT_dom"/>
</dbReference>
<dbReference type="EMBL" id="JARQZJ010000062">
    <property type="protein sequence ID" value="KAK9879474.1"/>
    <property type="molecule type" value="Genomic_DNA"/>
</dbReference>
<dbReference type="GO" id="GO:0071897">
    <property type="term" value="P:DNA biosynthetic process"/>
    <property type="evidence" value="ECO:0007669"/>
    <property type="project" value="UniProtKB-ARBA"/>
</dbReference>
<protein>
    <recommendedName>
        <fullName evidence="1">Reverse transcriptase domain-containing protein</fullName>
    </recommendedName>
</protein>
<dbReference type="PROSITE" id="PS50878">
    <property type="entry name" value="RT_POL"/>
    <property type="match status" value="1"/>
</dbReference>
<dbReference type="Pfam" id="PF00078">
    <property type="entry name" value="RVT_1"/>
    <property type="match status" value="1"/>
</dbReference>
<dbReference type="CDD" id="cd01650">
    <property type="entry name" value="RT_nLTR_like"/>
    <property type="match status" value="1"/>
</dbReference>
<evidence type="ECO:0000259" key="1">
    <source>
        <dbReference type="PROSITE" id="PS50878"/>
    </source>
</evidence>
<dbReference type="Proteomes" id="UP001431783">
    <property type="component" value="Unassembled WGS sequence"/>
</dbReference>